<dbReference type="CDD" id="cd10551">
    <property type="entry name" value="PsrB"/>
    <property type="match status" value="1"/>
</dbReference>
<dbReference type="InterPro" id="IPR017900">
    <property type="entry name" value="4Fe4S_Fe_S_CS"/>
</dbReference>
<accession>U2EU68</accession>
<evidence type="ECO:0000313" key="6">
    <source>
        <dbReference type="EMBL" id="ERJ21507.1"/>
    </source>
</evidence>
<gene>
    <name evidence="6" type="ORF">UNSW3_1607</name>
</gene>
<keyword evidence="3" id="KW-0408">Iron</keyword>
<dbReference type="RefSeq" id="WP_021084911.1">
    <property type="nucleotide sequence ID" value="NZ_ANNE01000018.1"/>
</dbReference>
<dbReference type="PATRIC" id="fig|1242966.3.peg.1636"/>
<keyword evidence="1" id="KW-0004">4Fe-4S</keyword>
<dbReference type="PROSITE" id="PS51379">
    <property type="entry name" value="4FE4S_FER_2"/>
    <property type="match status" value="3"/>
</dbReference>
<feature type="domain" description="4Fe-4S ferredoxin-type" evidence="5">
    <location>
        <begin position="4"/>
        <end position="34"/>
    </location>
</feature>
<keyword evidence="4" id="KW-0411">Iron-sulfur</keyword>
<dbReference type="GO" id="GO:0051539">
    <property type="term" value="F:4 iron, 4 sulfur cluster binding"/>
    <property type="evidence" value="ECO:0007669"/>
    <property type="project" value="UniProtKB-KW"/>
</dbReference>
<dbReference type="GO" id="GO:0046872">
    <property type="term" value="F:metal ion binding"/>
    <property type="evidence" value="ECO:0007669"/>
    <property type="project" value="UniProtKB-KW"/>
</dbReference>
<feature type="domain" description="4Fe-4S ferredoxin-type" evidence="5">
    <location>
        <begin position="84"/>
        <end position="113"/>
    </location>
</feature>
<evidence type="ECO:0000256" key="3">
    <source>
        <dbReference type="ARBA" id="ARBA00023004"/>
    </source>
</evidence>
<dbReference type="Proteomes" id="UP000016636">
    <property type="component" value="Unassembled WGS sequence"/>
</dbReference>
<dbReference type="PANTHER" id="PTHR43177">
    <property type="entry name" value="PROTEIN NRFC"/>
    <property type="match status" value="1"/>
</dbReference>
<dbReference type="Pfam" id="PF13247">
    <property type="entry name" value="Fer4_11"/>
    <property type="match status" value="1"/>
</dbReference>
<dbReference type="AlphaFoldDB" id="U2EU68"/>
<dbReference type="SUPFAM" id="SSF54862">
    <property type="entry name" value="4Fe-4S ferredoxins"/>
    <property type="match status" value="1"/>
</dbReference>
<dbReference type="InterPro" id="IPR050954">
    <property type="entry name" value="ET_IronSulfur_Cluster-Binding"/>
</dbReference>
<evidence type="ECO:0000256" key="2">
    <source>
        <dbReference type="ARBA" id="ARBA00022723"/>
    </source>
</evidence>
<evidence type="ECO:0000313" key="7">
    <source>
        <dbReference type="Proteomes" id="UP000016636"/>
    </source>
</evidence>
<evidence type="ECO:0000256" key="4">
    <source>
        <dbReference type="ARBA" id="ARBA00023014"/>
    </source>
</evidence>
<dbReference type="Gene3D" id="3.30.70.20">
    <property type="match status" value="2"/>
</dbReference>
<evidence type="ECO:0000256" key="1">
    <source>
        <dbReference type="ARBA" id="ARBA00022485"/>
    </source>
</evidence>
<organism evidence="6 7">
    <name type="scientific">Campylobacter concisus UNSW3</name>
    <dbReference type="NCBI Taxonomy" id="1242966"/>
    <lineage>
        <taxon>Bacteria</taxon>
        <taxon>Pseudomonadati</taxon>
        <taxon>Campylobacterota</taxon>
        <taxon>Epsilonproteobacteria</taxon>
        <taxon>Campylobacterales</taxon>
        <taxon>Campylobacteraceae</taxon>
        <taxon>Campylobacter</taxon>
    </lineage>
</organism>
<protein>
    <submittedName>
        <fullName evidence="6">Polysulfide reductase, subunit B</fullName>
    </submittedName>
</protein>
<dbReference type="InterPro" id="IPR017896">
    <property type="entry name" value="4Fe4S_Fe-S-bd"/>
</dbReference>
<dbReference type="EMBL" id="ANNE01000018">
    <property type="protein sequence ID" value="ERJ21507.1"/>
    <property type="molecule type" value="Genomic_DNA"/>
</dbReference>
<keyword evidence="2" id="KW-0479">Metal-binding</keyword>
<dbReference type="PANTHER" id="PTHR43177:SF3">
    <property type="entry name" value="PROTEIN NRFC HOMOLOG"/>
    <property type="match status" value="1"/>
</dbReference>
<reference evidence="6 7" key="1">
    <citation type="journal article" date="2013" name="BMC Genomics">
        <title>Comparative genomics of Campylobacter concisus isolates reveals genetic diversity and provides insights into disease association.</title>
        <authorList>
            <person name="Deshpande N.P."/>
            <person name="Kaakoush N.O."/>
            <person name="Wilkins M.R."/>
            <person name="Mitchell H.M."/>
        </authorList>
    </citation>
    <scope>NUCLEOTIDE SEQUENCE [LARGE SCALE GENOMIC DNA]</scope>
    <source>
        <strain evidence="6 7">UNSW3</strain>
    </source>
</reference>
<proteinExistence type="predicted"/>
<dbReference type="PROSITE" id="PS00198">
    <property type="entry name" value="4FE4S_FER_1"/>
    <property type="match status" value="1"/>
</dbReference>
<evidence type="ECO:0000259" key="5">
    <source>
        <dbReference type="PROSITE" id="PS51379"/>
    </source>
</evidence>
<comment type="caution">
    <text evidence="6">The sequence shown here is derived from an EMBL/GenBank/DDBJ whole genome shotgun (WGS) entry which is preliminary data.</text>
</comment>
<name>U2EU68_9BACT</name>
<feature type="domain" description="4Fe-4S ferredoxin-type" evidence="5">
    <location>
        <begin position="52"/>
        <end position="83"/>
    </location>
</feature>
<sequence>MKKYMMIHDENLCIGCQGCSVACRSANNVPNVPIGLYRLQVHAKMSGTFPNLKTDFLRQSCVMCEDAPCVEVCPTGASFKTADGVTLLDHRICVSCKYCILACPYDARYVLPDGEIGKCTFCYESRLEEGKDPACVSVCPTNALTFGDVNDENSKISKKLKESKYYLPKAELNTKPSLAMIANTKGAHHE</sequence>